<sequence>MEQNTPTIGQSEDSRSEPFENDTKSETVAESTPQPPSDAHPASSNSPSHPPSTSTELYNMASHTASKKKGTASTIKKTPKRSKKTGGPRAAKRAKLPARSGSAGDAHESAGSELEESDHGPYCLCRGADDHRWMICCENCEDWFHGECINMNKEVGENLIEKFICPLCTNESLTTLYKKTCALGGCRKAARIAQEEKSVFCSNEHAQTWWERMVAKLPKAKGKGGVNDQLTQEEFMALLQGGLSGTDEEGLWRLVKAPFAGEESNSNGPNGTEKGMSLSYPTYHANRLTGITENPDQTHLSAEEKEYLESAAAARFHLAEETVLCHKMLTLLEFAHERRQAAITAGRFKEDICGYDERLDSIGARDAFEAFAKSPEGEAIFKASRMSDPLGEGDEVRGMCERKRCKFHGGWYKMLSLGLKHQIREMATQADEVGEEEKAMRQAAKDRWRRKQSEKNWVEVLDG</sequence>
<feature type="domain" description="PHD-type" evidence="8">
    <location>
        <begin position="120"/>
        <end position="171"/>
    </location>
</feature>
<dbReference type="EMBL" id="JAAOAR010000085">
    <property type="protein sequence ID" value="KAF5600730.1"/>
    <property type="molecule type" value="Genomic_DNA"/>
</dbReference>
<dbReference type="PANTHER" id="PTHR46174">
    <property type="entry name" value="CXXC-TYPE ZINC FINGER PROTEIN 1"/>
    <property type="match status" value="1"/>
</dbReference>
<evidence type="ECO:0000313" key="9">
    <source>
        <dbReference type="EMBL" id="KAF5600730.1"/>
    </source>
</evidence>
<accession>A0A8H5PP40</accession>
<comment type="subcellular location">
    <subcellularLocation>
        <location evidence="1">Nucleus</location>
    </subcellularLocation>
</comment>
<feature type="compositionally biased region" description="Basic residues" evidence="7">
    <location>
        <begin position="77"/>
        <end position="96"/>
    </location>
</feature>
<dbReference type="InterPro" id="IPR019787">
    <property type="entry name" value="Znf_PHD-finger"/>
</dbReference>
<name>A0A8H5PP40_9HYPO</name>
<dbReference type="Pfam" id="PF00628">
    <property type="entry name" value="PHD"/>
    <property type="match status" value="1"/>
</dbReference>
<dbReference type="PANTHER" id="PTHR46174:SF1">
    <property type="entry name" value="CXXC-TYPE ZINC FINGER PROTEIN 1"/>
    <property type="match status" value="1"/>
</dbReference>
<feature type="compositionally biased region" description="Basic and acidic residues" evidence="7">
    <location>
        <begin position="12"/>
        <end position="27"/>
    </location>
</feature>
<feature type="compositionally biased region" description="Polar residues" evidence="7">
    <location>
        <begin position="1"/>
        <end position="11"/>
    </location>
</feature>
<evidence type="ECO:0000256" key="1">
    <source>
        <dbReference type="ARBA" id="ARBA00004123"/>
    </source>
</evidence>
<dbReference type="Gene3D" id="3.30.40.10">
    <property type="entry name" value="Zinc/RING finger domain, C3HC4 (zinc finger)"/>
    <property type="match status" value="1"/>
</dbReference>
<dbReference type="InterPro" id="IPR037869">
    <property type="entry name" value="Spp1/CFP1"/>
</dbReference>
<feature type="region of interest" description="Disordered" evidence="7">
    <location>
        <begin position="1"/>
        <end position="118"/>
    </location>
</feature>
<keyword evidence="10" id="KW-1185">Reference proteome</keyword>
<dbReference type="InterPro" id="IPR013083">
    <property type="entry name" value="Znf_RING/FYVE/PHD"/>
</dbReference>
<dbReference type="PROSITE" id="PS01359">
    <property type="entry name" value="ZF_PHD_1"/>
    <property type="match status" value="1"/>
</dbReference>
<evidence type="ECO:0000256" key="4">
    <source>
        <dbReference type="ARBA" id="ARBA00022833"/>
    </source>
</evidence>
<comment type="caution">
    <text evidence="9">The sequence shown here is derived from an EMBL/GenBank/DDBJ whole genome shotgun (WGS) entry which is preliminary data.</text>
</comment>
<organism evidence="9 10">
    <name type="scientific">Fusarium pseudoanthophilum</name>
    <dbReference type="NCBI Taxonomy" id="48495"/>
    <lineage>
        <taxon>Eukaryota</taxon>
        <taxon>Fungi</taxon>
        <taxon>Dikarya</taxon>
        <taxon>Ascomycota</taxon>
        <taxon>Pezizomycotina</taxon>
        <taxon>Sordariomycetes</taxon>
        <taxon>Hypocreomycetidae</taxon>
        <taxon>Hypocreales</taxon>
        <taxon>Nectriaceae</taxon>
        <taxon>Fusarium</taxon>
        <taxon>Fusarium fujikuroi species complex</taxon>
    </lineage>
</organism>
<gene>
    <name evidence="9" type="ORF">FPANT_2113</name>
</gene>
<dbReference type="Proteomes" id="UP000544095">
    <property type="component" value="Unassembled WGS sequence"/>
</dbReference>
<dbReference type="GO" id="GO:0008270">
    <property type="term" value="F:zinc ion binding"/>
    <property type="evidence" value="ECO:0007669"/>
    <property type="project" value="UniProtKB-KW"/>
</dbReference>
<dbReference type="PROSITE" id="PS50016">
    <property type="entry name" value="ZF_PHD_2"/>
    <property type="match status" value="1"/>
</dbReference>
<evidence type="ECO:0000256" key="6">
    <source>
        <dbReference type="PROSITE-ProRule" id="PRU00146"/>
    </source>
</evidence>
<keyword evidence="5" id="KW-0539">Nucleus</keyword>
<evidence type="ECO:0000313" key="10">
    <source>
        <dbReference type="Proteomes" id="UP000544095"/>
    </source>
</evidence>
<evidence type="ECO:0000256" key="2">
    <source>
        <dbReference type="ARBA" id="ARBA00022723"/>
    </source>
</evidence>
<dbReference type="InterPro" id="IPR019786">
    <property type="entry name" value="Zinc_finger_PHD-type_CS"/>
</dbReference>
<dbReference type="SMART" id="SM00249">
    <property type="entry name" value="PHD"/>
    <property type="match status" value="1"/>
</dbReference>
<proteinExistence type="predicted"/>
<dbReference type="InterPro" id="IPR011011">
    <property type="entry name" value="Znf_FYVE_PHD"/>
</dbReference>
<evidence type="ECO:0000256" key="5">
    <source>
        <dbReference type="ARBA" id="ARBA00023242"/>
    </source>
</evidence>
<keyword evidence="4" id="KW-0862">Zinc</keyword>
<evidence type="ECO:0000256" key="3">
    <source>
        <dbReference type="ARBA" id="ARBA00022771"/>
    </source>
</evidence>
<dbReference type="GO" id="GO:0048188">
    <property type="term" value="C:Set1C/COMPASS complex"/>
    <property type="evidence" value="ECO:0007669"/>
    <property type="project" value="InterPro"/>
</dbReference>
<dbReference type="GO" id="GO:0045893">
    <property type="term" value="P:positive regulation of DNA-templated transcription"/>
    <property type="evidence" value="ECO:0007669"/>
    <property type="project" value="TreeGrafter"/>
</dbReference>
<evidence type="ECO:0000256" key="7">
    <source>
        <dbReference type="SAM" id="MobiDB-lite"/>
    </source>
</evidence>
<keyword evidence="3 6" id="KW-0863">Zinc-finger</keyword>
<dbReference type="AlphaFoldDB" id="A0A8H5PP40"/>
<keyword evidence="2" id="KW-0479">Metal-binding</keyword>
<evidence type="ECO:0000259" key="8">
    <source>
        <dbReference type="PROSITE" id="PS50016"/>
    </source>
</evidence>
<feature type="compositionally biased region" description="Low complexity" evidence="7">
    <location>
        <begin position="39"/>
        <end position="55"/>
    </location>
</feature>
<dbReference type="SUPFAM" id="SSF57903">
    <property type="entry name" value="FYVE/PHD zinc finger"/>
    <property type="match status" value="1"/>
</dbReference>
<reference evidence="9 10" key="1">
    <citation type="submission" date="2020-05" db="EMBL/GenBank/DDBJ databases">
        <title>Identification and distribution of gene clusters putatively required for synthesis of sphingolipid metabolism inhibitors in phylogenetically diverse species of the filamentous fungus Fusarium.</title>
        <authorList>
            <person name="Kim H.-S."/>
            <person name="Busman M."/>
            <person name="Brown D.W."/>
            <person name="Divon H."/>
            <person name="Uhlig S."/>
            <person name="Proctor R.H."/>
        </authorList>
    </citation>
    <scope>NUCLEOTIDE SEQUENCE [LARGE SCALE GENOMIC DNA]</scope>
    <source>
        <strain evidence="9 10">NRRL 25211</strain>
    </source>
</reference>
<protein>
    <submittedName>
        <fullName evidence="9">Set1 complex component spp1</fullName>
    </submittedName>
</protein>
<dbReference type="InterPro" id="IPR001965">
    <property type="entry name" value="Znf_PHD"/>
</dbReference>